<dbReference type="Gene3D" id="3.40.50.740">
    <property type="match status" value="1"/>
</dbReference>
<dbReference type="PANTHER" id="PTHR43742:SF10">
    <property type="entry name" value="TRIMETHYLAMINE-N-OXIDE REDUCTASE 2"/>
    <property type="match status" value="1"/>
</dbReference>
<accession>A0AA50CSU7</accession>
<evidence type="ECO:0000313" key="10">
    <source>
        <dbReference type="Proteomes" id="UP001234585"/>
    </source>
</evidence>
<dbReference type="RefSeq" id="WP_306039441.1">
    <property type="nucleotide sequence ID" value="NZ_CP132303.1"/>
</dbReference>
<dbReference type="InterPro" id="IPR006657">
    <property type="entry name" value="MoPterin_dinucl-bd_dom"/>
</dbReference>
<dbReference type="GO" id="GO:0009055">
    <property type="term" value="F:electron transfer activity"/>
    <property type="evidence" value="ECO:0007669"/>
    <property type="project" value="TreeGrafter"/>
</dbReference>
<comment type="cofactor">
    <cofactor evidence="1">
        <name>Mo-bis(molybdopterin guanine dinucleotide)</name>
        <dbReference type="ChEBI" id="CHEBI:60539"/>
    </cofactor>
</comment>
<dbReference type="Proteomes" id="UP001234585">
    <property type="component" value="Plasmid unnamed1"/>
</dbReference>
<dbReference type="AlphaFoldDB" id="A0AA50CSU7"/>
<dbReference type="InterPro" id="IPR041954">
    <property type="entry name" value="CT_DMSOR/BSOR/TMAOR"/>
</dbReference>
<dbReference type="Pfam" id="PF01568">
    <property type="entry name" value="Molydop_binding"/>
    <property type="match status" value="1"/>
</dbReference>
<dbReference type="GO" id="GO:0030151">
    <property type="term" value="F:molybdenum ion binding"/>
    <property type="evidence" value="ECO:0007669"/>
    <property type="project" value="TreeGrafter"/>
</dbReference>
<protein>
    <submittedName>
        <fullName evidence="9">Molybdopterin-dependent oxidoreductase</fullName>
    </submittedName>
</protein>
<name>A0AA50CSU7_9HYPH</name>
<comment type="similarity">
    <text evidence="2">Belongs to the prokaryotic molybdopterin-containing oxidoreductase family.</text>
</comment>
<dbReference type="GO" id="GO:0009061">
    <property type="term" value="P:anaerobic respiration"/>
    <property type="evidence" value="ECO:0007669"/>
    <property type="project" value="TreeGrafter"/>
</dbReference>
<feature type="domain" description="Molybdopterin dinucleotide-binding" evidence="7">
    <location>
        <begin position="633"/>
        <end position="755"/>
    </location>
</feature>
<dbReference type="Pfam" id="PF00384">
    <property type="entry name" value="Molybdopterin"/>
    <property type="match status" value="1"/>
</dbReference>
<dbReference type="SUPFAM" id="SSF53706">
    <property type="entry name" value="Formate dehydrogenase/DMSO reductase, domains 1-3"/>
    <property type="match status" value="1"/>
</dbReference>
<dbReference type="GO" id="GO:0016491">
    <property type="term" value="F:oxidoreductase activity"/>
    <property type="evidence" value="ECO:0007669"/>
    <property type="project" value="UniProtKB-KW"/>
</dbReference>
<evidence type="ECO:0000256" key="2">
    <source>
        <dbReference type="ARBA" id="ARBA00010312"/>
    </source>
</evidence>
<dbReference type="Gene3D" id="2.40.40.20">
    <property type="match status" value="1"/>
</dbReference>
<evidence type="ECO:0000313" key="9">
    <source>
        <dbReference type="EMBL" id="WLS00030.1"/>
    </source>
</evidence>
<keyword evidence="5" id="KW-0560">Oxidoreductase</keyword>
<dbReference type="InterPro" id="IPR041460">
    <property type="entry name" value="Molybdopterin_N"/>
</dbReference>
<dbReference type="GO" id="GO:0043546">
    <property type="term" value="F:molybdopterin cofactor binding"/>
    <property type="evidence" value="ECO:0007669"/>
    <property type="project" value="InterPro"/>
</dbReference>
<proteinExistence type="inferred from homology"/>
<evidence type="ECO:0000259" key="7">
    <source>
        <dbReference type="Pfam" id="PF01568"/>
    </source>
</evidence>
<evidence type="ECO:0000259" key="6">
    <source>
        <dbReference type="Pfam" id="PF00384"/>
    </source>
</evidence>
<keyword evidence="3" id="KW-0500">Molybdenum</keyword>
<dbReference type="InterPro" id="IPR050612">
    <property type="entry name" value="Prok_Mopterin_Oxidored"/>
</dbReference>
<evidence type="ECO:0000256" key="4">
    <source>
        <dbReference type="ARBA" id="ARBA00022723"/>
    </source>
</evidence>
<dbReference type="InterPro" id="IPR009010">
    <property type="entry name" value="Asp_de-COase-like_dom_sf"/>
</dbReference>
<dbReference type="Pfam" id="PF18364">
    <property type="entry name" value="Molybdopterin_N"/>
    <property type="match status" value="1"/>
</dbReference>
<evidence type="ECO:0000256" key="5">
    <source>
        <dbReference type="ARBA" id="ARBA00023002"/>
    </source>
</evidence>
<gene>
    <name evidence="9" type="ORF">Q9313_18260</name>
</gene>
<keyword evidence="4" id="KW-0479">Metal-binding</keyword>
<evidence type="ECO:0000259" key="8">
    <source>
        <dbReference type="Pfam" id="PF18364"/>
    </source>
</evidence>
<keyword evidence="10" id="KW-1185">Reference proteome</keyword>
<dbReference type="PANTHER" id="PTHR43742">
    <property type="entry name" value="TRIMETHYLAMINE-N-OXIDE REDUCTASE"/>
    <property type="match status" value="1"/>
</dbReference>
<dbReference type="EMBL" id="CP132303">
    <property type="protein sequence ID" value="WLS00030.1"/>
    <property type="molecule type" value="Genomic_DNA"/>
</dbReference>
<dbReference type="InterPro" id="IPR006656">
    <property type="entry name" value="Mopterin_OxRdtase"/>
</dbReference>
<dbReference type="CDD" id="cd02793">
    <property type="entry name" value="MopB_CT_DMSOR-BSOR-TMAOR"/>
    <property type="match status" value="1"/>
</dbReference>
<reference evidence="9 10" key="1">
    <citation type="submission" date="2023-08" db="EMBL/GenBank/DDBJ databases">
        <title>Pathogen: clinical or host-associated sample.</title>
        <authorList>
            <person name="Hergert J."/>
            <person name="Casey R."/>
            <person name="Wagner J."/>
            <person name="Young E.L."/>
            <person name="Oakeson K.F."/>
        </authorList>
    </citation>
    <scope>NUCLEOTIDE SEQUENCE [LARGE SCALE GENOMIC DNA]</scope>
    <source>
        <strain evidence="9 10">1760953</strain>
        <plasmid evidence="9 10">unnamed1</plasmid>
    </source>
</reference>
<dbReference type="Gene3D" id="3.40.228.10">
    <property type="entry name" value="Dimethylsulfoxide Reductase, domain 2"/>
    <property type="match status" value="1"/>
</dbReference>
<feature type="domain" description="Molybdopterin oxidoreductase N-terminal" evidence="8">
    <location>
        <begin position="11"/>
        <end position="48"/>
    </location>
</feature>
<evidence type="ECO:0000256" key="1">
    <source>
        <dbReference type="ARBA" id="ARBA00001942"/>
    </source>
</evidence>
<dbReference type="GO" id="GO:0030288">
    <property type="term" value="C:outer membrane-bounded periplasmic space"/>
    <property type="evidence" value="ECO:0007669"/>
    <property type="project" value="TreeGrafter"/>
</dbReference>
<sequence length="786" mass="85361">MLPTPERQTIATHWGLYRPKMVDGTIARLDPFELDKDPVPLAEGLVEAHSAPSRILRPAVRQSFLQAREAGRRGAGDGAGRGYESFVELPWDEALDLAAAELDYVRRTFGNKGIYGGSYGWSSAGRFHHAQSQVHRFLNSIGGYTRSVQNYSFAAADMILPHVIGSRKGLIDGHTSWERVVSHAKIVVMFGGAPLRNAQVGSGGVASHIVREAMELSVANGVRVVSVSPIRDDTAGDNVEWLPIRPGTDTAMLLAMMQVLIAEGRADLDFLSRYTVGYDKLAAYVTGAVDGLPKTPEWAADICGVPGETIRGLALAMAGTRSFLMMSWSLQRADFGEQPYWASVALAAMLGQIGLPGGGFGFGYACANGIGNAIPDVKWPSLPQGTNAVSDYIPVARIADALLHPGERYDFNGESRVYPDLKLIYWAGGNPFHHHQDLNRLRRAWQKPETVIINDSWWNPLARHADIVFPATTTLERNDIACSARDLFIAASHASLVPAGEARDDHAIFAGLADRLGARDAFTGGRDIESWLRHMYSNARQMAAGIGHELPEFERFWSQGVALLPPPPTAEQTDLLGAFRDDPEKHALDTPSGKIELYSETVAGFGYDDCPGHPAWLAPREWLGAPLAARYPLHLLSNQPKRRLHSQYDVAAHSRSGKVHDREVMRMHPDDAAARGLADGNVVKVFNDRGACLAAVETSDDLLPGVIQLATGAWYDPLPAADGDPQPLEIHGNPNVLTADIGTSRLAQGPSAQSCLVQVERFDAPLPPVQAFTPPPFVSRLRDTKA</sequence>
<geneLocation type="plasmid" evidence="9 10">
    <name>unnamed1</name>
</geneLocation>
<keyword evidence="9" id="KW-0614">Plasmid</keyword>
<dbReference type="Gene3D" id="3.90.55.10">
    <property type="entry name" value="Dimethylsulfoxide Reductase, domain 3"/>
    <property type="match status" value="1"/>
</dbReference>
<feature type="domain" description="Molybdopterin oxidoreductase" evidence="6">
    <location>
        <begin position="54"/>
        <end position="514"/>
    </location>
</feature>
<organism evidence="9 10">
    <name type="scientific">Shinella sumterensis</name>
    <dbReference type="NCBI Taxonomy" id="1967501"/>
    <lineage>
        <taxon>Bacteria</taxon>
        <taxon>Pseudomonadati</taxon>
        <taxon>Pseudomonadota</taxon>
        <taxon>Alphaproteobacteria</taxon>
        <taxon>Hyphomicrobiales</taxon>
        <taxon>Rhizobiaceae</taxon>
        <taxon>Shinella</taxon>
    </lineage>
</organism>
<evidence type="ECO:0000256" key="3">
    <source>
        <dbReference type="ARBA" id="ARBA00022505"/>
    </source>
</evidence>
<dbReference type="SUPFAM" id="SSF50692">
    <property type="entry name" value="ADC-like"/>
    <property type="match status" value="1"/>
</dbReference>